<dbReference type="GO" id="GO:0004386">
    <property type="term" value="F:helicase activity"/>
    <property type="evidence" value="ECO:0007669"/>
    <property type="project" value="UniProtKB-KW"/>
</dbReference>
<reference evidence="3 4" key="1">
    <citation type="submission" date="2023-06" db="EMBL/GenBank/DDBJ databases">
        <title>Rock-solubilizing bacteria, Microbacterium invictum, promotes re-establishment of vegetation in rocky wasteland by accelerating rock bio-weathering and reshaping soil bacterial community.</title>
        <authorList>
            <person name="Liu C."/>
        </authorList>
    </citation>
    <scope>NUCLEOTIDE SEQUENCE [LARGE SCALE GENOMIC DNA]</scope>
    <source>
        <strain evidence="3 4">X-18</strain>
    </source>
</reference>
<keyword evidence="4" id="KW-1185">Reference proteome</keyword>
<keyword evidence="3" id="KW-0378">Hydrolase</keyword>
<feature type="domain" description="Helicase XPB/Ssl2 N-terminal" evidence="2">
    <location>
        <begin position="315"/>
        <end position="436"/>
    </location>
</feature>
<dbReference type="Pfam" id="PF13625">
    <property type="entry name" value="Helicase_C_3"/>
    <property type="match status" value="1"/>
</dbReference>
<evidence type="ECO:0000313" key="3">
    <source>
        <dbReference type="EMBL" id="WQB71568.1"/>
    </source>
</evidence>
<protein>
    <submittedName>
        <fullName evidence="3">Helicase-associated domain-containing protein</fullName>
    </submittedName>
</protein>
<keyword evidence="3" id="KW-0067">ATP-binding</keyword>
<evidence type="ECO:0000256" key="1">
    <source>
        <dbReference type="SAM" id="MobiDB-lite"/>
    </source>
</evidence>
<gene>
    <name evidence="3" type="ORF">T9R20_06315</name>
</gene>
<dbReference type="RefSeq" id="WP_322411679.1">
    <property type="nucleotide sequence ID" value="NZ_CP139779.1"/>
</dbReference>
<sequence>MASDERALATWLAGRDDRELADILVARGVSPSAPWKDFFDAADALLEKTSIERALVHLTRGELTALAAQLDGRPLPASETAGPPARLALTGVDGAPWHPVATALRRIRDERPDAFEAVTDETAPEPASEDETLAAAERTFATVGSLADVLVAATHAPLARITSGGVSAADRRKLLDAGALGESDELDDIVGAAAAAGLLTTSGRDWDVSDAGARWLEASTAERWRIVVTGFRDALPSGLRTPRGGYVPVTAWTTRYPLDPEWAPRSDRLARIARQWGLLTPEAHEPAWATPLRDGGDPQTDELTRHLPAEIDRVYLQADLTAIAPGPLAPRLELRLRRLAARESRAQASTYRFTAESLTAGLTEGETAASIREFLTGLSLTGLPQPLGYLIDSTAARHGLIRVRTDAATRRTMVESGDPALLDAVSVDQGLRALGLVADGDALTTGVSQETVAWALSDARYPVVSVGDDGRPAALRNRARPRTDRAEPAPEPHASLIRVLRGSHDDNAEGAWLEREIVQAVRNRSVIDVVVRMPDGAERTFTLEATGFGGGRLRGRDQSSDVERTLPLSHVVTVRSVA</sequence>
<feature type="region of interest" description="Disordered" evidence="1">
    <location>
        <begin position="472"/>
        <end position="491"/>
    </location>
</feature>
<proteinExistence type="predicted"/>
<dbReference type="Proteomes" id="UP001324533">
    <property type="component" value="Chromosome"/>
</dbReference>
<evidence type="ECO:0000313" key="4">
    <source>
        <dbReference type="Proteomes" id="UP001324533"/>
    </source>
</evidence>
<accession>A0ABZ0VF51</accession>
<name>A0ABZ0VF51_9MICO</name>
<keyword evidence="3" id="KW-0547">Nucleotide-binding</keyword>
<keyword evidence="3" id="KW-0347">Helicase</keyword>
<evidence type="ECO:0000259" key="2">
    <source>
        <dbReference type="Pfam" id="PF13625"/>
    </source>
</evidence>
<organism evidence="3 4">
    <name type="scientific">Microbacterium invictum</name>
    <dbReference type="NCBI Taxonomy" id="515415"/>
    <lineage>
        <taxon>Bacteria</taxon>
        <taxon>Bacillati</taxon>
        <taxon>Actinomycetota</taxon>
        <taxon>Actinomycetes</taxon>
        <taxon>Micrococcales</taxon>
        <taxon>Microbacteriaceae</taxon>
        <taxon>Microbacterium</taxon>
    </lineage>
</organism>
<dbReference type="EMBL" id="CP139779">
    <property type="protein sequence ID" value="WQB71568.1"/>
    <property type="molecule type" value="Genomic_DNA"/>
</dbReference>
<dbReference type="InterPro" id="IPR032830">
    <property type="entry name" value="XPB/Ssl2_N"/>
</dbReference>
<feature type="compositionally biased region" description="Basic and acidic residues" evidence="1">
    <location>
        <begin position="481"/>
        <end position="490"/>
    </location>
</feature>